<reference evidence="1 2" key="1">
    <citation type="submission" date="2012-04" db="EMBL/GenBank/DDBJ databases">
        <authorList>
            <person name="Durkin A.S."/>
            <person name="McCorrison J."/>
            <person name="Torralba M."/>
            <person name="Gillis M."/>
            <person name="Methe B."/>
            <person name="Sutton G."/>
            <person name="Nelson K.E."/>
        </authorList>
    </citation>
    <scope>NUCLEOTIDE SEQUENCE [LARGE SCALE GENOMIC DNA]</scope>
    <source>
        <strain evidence="1 2">HK2019</strain>
    </source>
</reference>
<accession>A0ABP2NX47</accession>
<evidence type="ECO:0000313" key="2">
    <source>
        <dbReference type="Proteomes" id="UP000003778"/>
    </source>
</evidence>
<dbReference type="Pfam" id="PF03889">
    <property type="entry name" value="ArfA"/>
    <property type="match status" value="1"/>
</dbReference>
<organism evidence="1 2">
    <name type="scientific">Haemophilus parainfluenzae HK2019</name>
    <dbReference type="NCBI Taxonomy" id="1095746"/>
    <lineage>
        <taxon>Bacteria</taxon>
        <taxon>Pseudomonadati</taxon>
        <taxon>Pseudomonadota</taxon>
        <taxon>Gammaproteobacteria</taxon>
        <taxon>Pasteurellales</taxon>
        <taxon>Pasteurellaceae</taxon>
        <taxon>Haemophilus</taxon>
    </lineage>
</organism>
<dbReference type="InterPro" id="IPR005589">
    <property type="entry name" value="ArfA"/>
</dbReference>
<keyword evidence="2" id="KW-1185">Reference proteome</keyword>
<evidence type="ECO:0008006" key="3">
    <source>
        <dbReference type="Google" id="ProtNLM"/>
    </source>
</evidence>
<gene>
    <name evidence="1" type="ORF">HMPREF1119_1690</name>
</gene>
<protein>
    <recommendedName>
        <fullName evidence="3">Alternative ribosome-rescue factor A</fullName>
    </recommendedName>
</protein>
<comment type="caution">
    <text evidence="1">The sequence shown here is derived from an EMBL/GenBank/DDBJ whole genome shotgun (WGS) entry which is preliminary data.</text>
</comment>
<name>A0ABP2NX47_HAEPA</name>
<sequence length="99" mass="11676">MTCREALHGNFLEVNMTKKTKSAVENQPIYQHSKGIVKDNAVMALLHDRLFRQRIEKKRKGKGSYQRKAKYASNWFEKPDDKVFYFRNFIIGFFVSISV</sequence>
<proteinExistence type="predicted"/>
<evidence type="ECO:0000313" key="1">
    <source>
        <dbReference type="EMBL" id="EIJ30359.1"/>
    </source>
</evidence>
<dbReference type="EMBL" id="AJTC01000022">
    <property type="protein sequence ID" value="EIJ30359.1"/>
    <property type="molecule type" value="Genomic_DNA"/>
</dbReference>
<dbReference type="Proteomes" id="UP000003778">
    <property type="component" value="Unassembled WGS sequence"/>
</dbReference>